<evidence type="ECO:0000256" key="2">
    <source>
        <dbReference type="ARBA" id="ARBA00022679"/>
    </source>
</evidence>
<dbReference type="Gene3D" id="3.40.1180.10">
    <property type="entry name" value="Decaprenyl diphosphate synthase-like"/>
    <property type="match status" value="1"/>
</dbReference>
<protein>
    <recommendedName>
        <fullName evidence="4">Undecaprenyl diphosphate synthase</fullName>
    </recommendedName>
</protein>
<dbReference type="Pfam" id="PF01255">
    <property type="entry name" value="Prenyltransf"/>
    <property type="match status" value="1"/>
</dbReference>
<dbReference type="SUPFAM" id="SSF64005">
    <property type="entry name" value="Undecaprenyl diphosphate synthase"/>
    <property type="match status" value="1"/>
</dbReference>
<dbReference type="AlphaFoldDB" id="A0A381P310"/>
<dbReference type="FunFam" id="3.40.1180.10:FF:000001">
    <property type="entry name" value="(2E,6E)-farnesyl-diphosphate-specific ditrans,polycis-undecaprenyl-diphosphate synthase"/>
    <property type="match status" value="1"/>
</dbReference>
<organism evidence="3">
    <name type="scientific">marine metagenome</name>
    <dbReference type="NCBI Taxonomy" id="408172"/>
    <lineage>
        <taxon>unclassified sequences</taxon>
        <taxon>metagenomes</taxon>
        <taxon>ecological metagenomes</taxon>
    </lineage>
</organism>
<dbReference type="GO" id="GO:0016094">
    <property type="term" value="P:polyprenol biosynthetic process"/>
    <property type="evidence" value="ECO:0007669"/>
    <property type="project" value="TreeGrafter"/>
</dbReference>
<keyword evidence="2" id="KW-0808">Transferase</keyword>
<dbReference type="GO" id="GO:0005829">
    <property type="term" value="C:cytosol"/>
    <property type="evidence" value="ECO:0007669"/>
    <property type="project" value="TreeGrafter"/>
</dbReference>
<evidence type="ECO:0000256" key="1">
    <source>
        <dbReference type="ARBA" id="ARBA00001946"/>
    </source>
</evidence>
<dbReference type="GO" id="GO:0000287">
    <property type="term" value="F:magnesium ion binding"/>
    <property type="evidence" value="ECO:0007669"/>
    <property type="project" value="TreeGrafter"/>
</dbReference>
<reference evidence="3" key="1">
    <citation type="submission" date="2018-05" db="EMBL/GenBank/DDBJ databases">
        <authorList>
            <person name="Lanie J.A."/>
            <person name="Ng W.-L."/>
            <person name="Kazmierczak K.M."/>
            <person name="Andrzejewski T.M."/>
            <person name="Davidsen T.M."/>
            <person name="Wayne K.J."/>
            <person name="Tettelin H."/>
            <person name="Glass J.I."/>
            <person name="Rusch D."/>
            <person name="Podicherti R."/>
            <person name="Tsui H.-C.T."/>
            <person name="Winkler M.E."/>
        </authorList>
    </citation>
    <scope>NUCLEOTIDE SEQUENCE</scope>
</reference>
<dbReference type="InterPro" id="IPR036424">
    <property type="entry name" value="UPP_synth-like_sf"/>
</dbReference>
<sequence length="241" mass="27640">MQSENSPKPPSHVAIIMDGNNRWAKTKDLPGVSGHQKGVERAREAVEYAVENKLQTLTLFAFSSENWGRSDEEVGLLVRLLAQALEEQVPNLIKNKVQLSFIGDLSKFDLDLQKRIKKAEKLTLCNKDKNLDLVIAASYGGRWDIIQAFRKISELKQEIEINEDLVSSFTSLGPFSDPDLCIRTGGEFRVSNFLLWHLAYSELYFTDIFWPDFDSIQFQKALDEYSNRQRRFGDKSNFNNK</sequence>
<comment type="cofactor">
    <cofactor evidence="1">
        <name>Mg(2+)</name>
        <dbReference type="ChEBI" id="CHEBI:18420"/>
    </cofactor>
</comment>
<dbReference type="NCBIfam" id="TIGR00055">
    <property type="entry name" value="uppS"/>
    <property type="match status" value="1"/>
</dbReference>
<dbReference type="EMBL" id="UINC01000795">
    <property type="protein sequence ID" value="SUZ61312.1"/>
    <property type="molecule type" value="Genomic_DNA"/>
</dbReference>
<dbReference type="PROSITE" id="PS01066">
    <property type="entry name" value="UPP_SYNTHASE"/>
    <property type="match status" value="1"/>
</dbReference>
<accession>A0A381P310</accession>
<dbReference type="PANTHER" id="PTHR10291">
    <property type="entry name" value="DEHYDRODOLICHYL DIPHOSPHATE SYNTHASE FAMILY MEMBER"/>
    <property type="match status" value="1"/>
</dbReference>
<dbReference type="GO" id="GO:0008834">
    <property type="term" value="F:ditrans,polycis-undecaprenyl-diphosphate synthase [(2E,6E)-farnesyl-diphosphate specific] activity"/>
    <property type="evidence" value="ECO:0007669"/>
    <property type="project" value="TreeGrafter"/>
</dbReference>
<evidence type="ECO:0008006" key="4">
    <source>
        <dbReference type="Google" id="ProtNLM"/>
    </source>
</evidence>
<dbReference type="InterPro" id="IPR001441">
    <property type="entry name" value="UPP_synth-like"/>
</dbReference>
<dbReference type="PANTHER" id="PTHR10291:SF0">
    <property type="entry name" value="DEHYDRODOLICHYL DIPHOSPHATE SYNTHASE 2"/>
    <property type="match status" value="1"/>
</dbReference>
<dbReference type="CDD" id="cd00475">
    <property type="entry name" value="Cis_IPPS"/>
    <property type="match status" value="1"/>
</dbReference>
<dbReference type="HAMAP" id="MF_01139">
    <property type="entry name" value="ISPT"/>
    <property type="match status" value="1"/>
</dbReference>
<proteinExistence type="inferred from homology"/>
<gene>
    <name evidence="3" type="ORF">METZ01_LOCUS14166</name>
</gene>
<dbReference type="InterPro" id="IPR018520">
    <property type="entry name" value="UPP_synth-like_CS"/>
</dbReference>
<name>A0A381P310_9ZZZZ</name>
<evidence type="ECO:0000313" key="3">
    <source>
        <dbReference type="EMBL" id="SUZ61312.1"/>
    </source>
</evidence>